<dbReference type="EMBL" id="RBZW01000036">
    <property type="protein sequence ID" value="THE64261.1"/>
    <property type="molecule type" value="Genomic_DNA"/>
</dbReference>
<dbReference type="SMART" id="SM00347">
    <property type="entry name" value="HTH_MARR"/>
    <property type="match status" value="1"/>
</dbReference>
<dbReference type="CDD" id="cd00090">
    <property type="entry name" value="HTH_ARSR"/>
    <property type="match status" value="1"/>
</dbReference>
<evidence type="ECO:0000259" key="2">
    <source>
        <dbReference type="SMART" id="SM00347"/>
    </source>
</evidence>
<dbReference type="Proteomes" id="UP000318864">
    <property type="component" value="Unassembled WGS sequence"/>
</dbReference>
<dbReference type="InterPro" id="IPR011991">
    <property type="entry name" value="ArsR-like_HTH"/>
</dbReference>
<feature type="region of interest" description="Disordered" evidence="1">
    <location>
        <begin position="144"/>
        <end position="191"/>
    </location>
</feature>
<evidence type="ECO:0000313" key="4">
    <source>
        <dbReference type="EMBL" id="THE64261.1"/>
    </source>
</evidence>
<reference evidence="4 5" key="1">
    <citation type="submission" date="2018-10" db="EMBL/GenBank/DDBJ databases">
        <title>Natronolimnobius sp. XQ-INN 246 isolated from Inner Mongolia Autonomous Region of China.</title>
        <authorList>
            <person name="Xue Q."/>
        </authorList>
    </citation>
    <scope>NUCLEOTIDE SEQUENCE [LARGE SCALE GENOMIC DNA]</scope>
    <source>
        <strain evidence="4 5">XQ-INN 246</strain>
    </source>
</reference>
<gene>
    <name evidence="4" type="ORF">D8Y22_13830</name>
</gene>
<comment type="caution">
    <text evidence="4">The sequence shown here is derived from an EMBL/GenBank/DDBJ whole genome shotgun (WGS) entry which is preliminary data.</text>
</comment>
<dbReference type="SUPFAM" id="SSF46785">
    <property type="entry name" value="Winged helix' DNA-binding domain"/>
    <property type="match status" value="1"/>
</dbReference>
<feature type="domain" description="HTH arsR-type" evidence="3">
    <location>
        <begin position="38"/>
        <end position="122"/>
    </location>
</feature>
<evidence type="ECO:0000256" key="1">
    <source>
        <dbReference type="SAM" id="MobiDB-lite"/>
    </source>
</evidence>
<sequence length="191" mass="22200">MMTETKQGFQYLDRGTASEYIETRLFRNSFDDLSSHIKRKKALADEGRYTILYLLYEYGEISRKRLSDETGRVSNNLEQPLRQLLEADLIEKIPGPEGADKRKTYYRITTLGRQEIASDIENIIGGTVNDAYYEVLKDPALDPECDTEERVRRPDDLEILETSSEDLQSSREKLRSQYRQVTATRSDEQDQ</sequence>
<proteinExistence type="predicted"/>
<evidence type="ECO:0000313" key="5">
    <source>
        <dbReference type="Proteomes" id="UP000318864"/>
    </source>
</evidence>
<dbReference type="SMART" id="SM00418">
    <property type="entry name" value="HTH_ARSR"/>
    <property type="match status" value="1"/>
</dbReference>
<dbReference type="AlphaFoldDB" id="A0A4S3TJN7"/>
<dbReference type="Gene3D" id="1.10.10.10">
    <property type="entry name" value="Winged helix-like DNA-binding domain superfamily/Winged helix DNA-binding domain"/>
    <property type="match status" value="1"/>
</dbReference>
<name>A0A4S3TJN7_9EURY</name>
<accession>A0A4S3TJN7</accession>
<organism evidence="4 5">
    <name type="scientific">Salinadaptatus halalkaliphilus</name>
    <dbReference type="NCBI Taxonomy" id="2419781"/>
    <lineage>
        <taxon>Archaea</taxon>
        <taxon>Methanobacteriati</taxon>
        <taxon>Methanobacteriota</taxon>
        <taxon>Stenosarchaea group</taxon>
        <taxon>Halobacteria</taxon>
        <taxon>Halobacteriales</taxon>
        <taxon>Natrialbaceae</taxon>
        <taxon>Salinadaptatus</taxon>
    </lineage>
</organism>
<evidence type="ECO:0000259" key="3">
    <source>
        <dbReference type="SMART" id="SM00418"/>
    </source>
</evidence>
<feature type="domain" description="HTH marR-type" evidence="2">
    <location>
        <begin position="41"/>
        <end position="145"/>
    </location>
</feature>
<dbReference type="GO" id="GO:0003700">
    <property type="term" value="F:DNA-binding transcription factor activity"/>
    <property type="evidence" value="ECO:0007669"/>
    <property type="project" value="InterPro"/>
</dbReference>
<keyword evidence="5" id="KW-1185">Reference proteome</keyword>
<protein>
    <submittedName>
        <fullName evidence="4">ArsR family transcriptional regulator</fullName>
    </submittedName>
</protein>
<dbReference type="InterPro" id="IPR036390">
    <property type="entry name" value="WH_DNA-bd_sf"/>
</dbReference>
<dbReference type="InterPro" id="IPR001845">
    <property type="entry name" value="HTH_ArsR_DNA-bd_dom"/>
</dbReference>
<dbReference type="InterPro" id="IPR036388">
    <property type="entry name" value="WH-like_DNA-bd_sf"/>
</dbReference>
<dbReference type="InterPro" id="IPR000835">
    <property type="entry name" value="HTH_MarR-typ"/>
</dbReference>